<evidence type="ECO:0000313" key="5">
    <source>
        <dbReference type="EMBL" id="KAK4107672.1"/>
    </source>
</evidence>
<dbReference type="SMART" id="SM00320">
    <property type="entry name" value="WD40"/>
    <property type="match status" value="7"/>
</dbReference>
<feature type="region of interest" description="Disordered" evidence="4">
    <location>
        <begin position="1"/>
        <end position="98"/>
    </location>
</feature>
<evidence type="ECO:0000256" key="1">
    <source>
        <dbReference type="ARBA" id="ARBA00022574"/>
    </source>
</evidence>
<protein>
    <submittedName>
        <fullName evidence="5">WD40 repeat-like protein</fullName>
    </submittedName>
</protein>
<dbReference type="RefSeq" id="XP_064665242.1">
    <property type="nucleotide sequence ID" value="XM_064818241.1"/>
</dbReference>
<feature type="region of interest" description="Disordered" evidence="4">
    <location>
        <begin position="160"/>
        <end position="179"/>
    </location>
</feature>
<feature type="region of interest" description="Disordered" evidence="4">
    <location>
        <begin position="787"/>
        <end position="895"/>
    </location>
</feature>
<reference evidence="5" key="1">
    <citation type="journal article" date="2023" name="Mol. Phylogenet. Evol.">
        <title>Genome-scale phylogeny and comparative genomics of the fungal order Sordariales.</title>
        <authorList>
            <person name="Hensen N."/>
            <person name="Bonometti L."/>
            <person name="Westerberg I."/>
            <person name="Brannstrom I.O."/>
            <person name="Guillou S."/>
            <person name="Cros-Aarteil S."/>
            <person name="Calhoun S."/>
            <person name="Haridas S."/>
            <person name="Kuo A."/>
            <person name="Mondo S."/>
            <person name="Pangilinan J."/>
            <person name="Riley R."/>
            <person name="LaButti K."/>
            <person name="Andreopoulos B."/>
            <person name="Lipzen A."/>
            <person name="Chen C."/>
            <person name="Yan M."/>
            <person name="Daum C."/>
            <person name="Ng V."/>
            <person name="Clum A."/>
            <person name="Steindorff A."/>
            <person name="Ohm R.A."/>
            <person name="Martin F."/>
            <person name="Silar P."/>
            <person name="Natvig D.O."/>
            <person name="Lalanne C."/>
            <person name="Gautier V."/>
            <person name="Ament-Velasquez S.L."/>
            <person name="Kruys A."/>
            <person name="Hutchinson M.I."/>
            <person name="Powell A.J."/>
            <person name="Barry K."/>
            <person name="Miller A.N."/>
            <person name="Grigoriev I.V."/>
            <person name="Debuchy R."/>
            <person name="Gladieux P."/>
            <person name="Hiltunen Thoren M."/>
            <person name="Johannesson H."/>
        </authorList>
    </citation>
    <scope>NUCLEOTIDE SEQUENCE</scope>
    <source>
        <strain evidence="5">CBS 508.74</strain>
    </source>
</reference>
<sequence length="1054" mass="112857">MAAHASAGAQTQSVPTPPSFSPGKSSPSRRSRSSHTILQKEKDGRKEGGAEIEDADKPSNDIASIPGTGNGAGSTVDVASTGTLSRPPLQPSGSSTIDPLSQHILTLRAHTTTDISIPQRLTQMAEGLARPSSDLSAKNAAAVGEAAGHKRSRSSFLSRLNIRGGRKKDPKDFDSDSEFGNEARLGGIDARVFGQSPASPLVGGGFVPHHKEPPRYIRIRSSNKKTREFNRMFLAQELVGTRPRGDDHEIAERTGQNPEVTVSVAGTSDRRLTRTGGAIWATEFSKDGRYLASAGRDHVVRVWAVLSTPEERRAYEEDEAARGGTGERLSAPVFRDQPIKEFQGHTGEVLDLSWSKNNFLLSSSMDKTVRLWHLSRDECLCTFKHKDFVTRLAFHPRDDRFFLAGSLDTMLRLWSIPDRAVAFSAQLPDLVTAVAFSPDGKVAIAGLLNGLCMFYETEGLNLTSQVHVRSSRGRNAKGSKITGIQTVAIPPPSPTKLASSNLPNSGSVSEASDSPDSGEVRVLVTSNDSRIRIYNLRDKSLEVKFKGHENLCSQIAATFSDDGKYVICGSEDRNTFIWNLTGHAAVVTDKDKSPCEYFEAHGEIVTTALFAPTKTRMLLGQSGDPIYDLCNPPPVLLQSLEEAASAAASQVAVTNDTQKPAPAEPVKRPEPSAAYIARSTHYDGHIIVTTGDTGIIKVFRQDCAFAKRKHDSWETGSTFSRKLGAHGFISHGLGRSGSVLTRTSAGSTVHSRRGSLSQSIAPITIGSLQLSATGGHPERILSWRQGIENGGDRRGGGLLNGGGTPAPSERSISPAKASRTSLNSAANPAREARKKPYFGHSPARARGESTVTSPTMSTYSSPPEKSPARLFKDRPASDRRSSQDDGPLCPPTPSFTFHAADDGERQQLDSAGGSSSFWNLNRWRGITGFRASSSTQGLNGRRRRGSGGRLSLSASRRQTNTSGDEGEVRGSTDDARRRSPGPSASPGQEGSPDYEGSSAQPPSGGGAGHDGGGRSSMHAVRVSHEGSPFRQLLNRLSSDLTGQAREEAMLAARR</sequence>
<dbReference type="CDD" id="cd00200">
    <property type="entry name" value="WD40"/>
    <property type="match status" value="1"/>
</dbReference>
<keyword evidence="1 3" id="KW-0853">WD repeat</keyword>
<feature type="compositionally biased region" description="Polar residues" evidence="4">
    <location>
        <begin position="496"/>
        <end position="515"/>
    </location>
</feature>
<dbReference type="InterPro" id="IPR015943">
    <property type="entry name" value="WD40/YVTN_repeat-like_dom_sf"/>
</dbReference>
<reference evidence="5" key="2">
    <citation type="submission" date="2023-05" db="EMBL/GenBank/DDBJ databases">
        <authorList>
            <consortium name="Lawrence Berkeley National Laboratory"/>
            <person name="Steindorff A."/>
            <person name="Hensen N."/>
            <person name="Bonometti L."/>
            <person name="Westerberg I."/>
            <person name="Brannstrom I.O."/>
            <person name="Guillou S."/>
            <person name="Cros-Aarteil S."/>
            <person name="Calhoun S."/>
            <person name="Haridas S."/>
            <person name="Kuo A."/>
            <person name="Mondo S."/>
            <person name="Pangilinan J."/>
            <person name="Riley R."/>
            <person name="Labutti K."/>
            <person name="Andreopoulos B."/>
            <person name="Lipzen A."/>
            <person name="Chen C."/>
            <person name="Yanf M."/>
            <person name="Daum C."/>
            <person name="Ng V."/>
            <person name="Clum A."/>
            <person name="Ohm R."/>
            <person name="Martin F."/>
            <person name="Silar P."/>
            <person name="Natvig D."/>
            <person name="Lalanne C."/>
            <person name="Gautier V."/>
            <person name="Ament-Velasquez S.L."/>
            <person name="Kruys A."/>
            <person name="Hutchinson M.I."/>
            <person name="Powell A.J."/>
            <person name="Barry K."/>
            <person name="Miller A.N."/>
            <person name="Grigoriev I.V."/>
            <person name="Debuchy R."/>
            <person name="Gladieux P."/>
            <person name="Thoren M.H."/>
            <person name="Johannesson H."/>
        </authorList>
    </citation>
    <scope>NUCLEOTIDE SEQUENCE</scope>
    <source>
        <strain evidence="5">CBS 508.74</strain>
    </source>
</reference>
<evidence type="ECO:0000313" key="6">
    <source>
        <dbReference type="Proteomes" id="UP001302812"/>
    </source>
</evidence>
<evidence type="ECO:0000256" key="4">
    <source>
        <dbReference type="SAM" id="MobiDB-lite"/>
    </source>
</evidence>
<feature type="region of interest" description="Disordered" evidence="4">
    <location>
        <begin position="485"/>
        <end position="519"/>
    </location>
</feature>
<dbReference type="FunFam" id="2.130.10.10:FF:000697">
    <property type="entry name" value="WD repeat protein, variant"/>
    <property type="match status" value="1"/>
</dbReference>
<dbReference type="PANTHER" id="PTHR14221:SF0">
    <property type="entry name" value="WD REPEAT-CONTAINING PROTEIN 44"/>
    <property type="match status" value="1"/>
</dbReference>
<feature type="compositionally biased region" description="Basic and acidic residues" evidence="4">
    <location>
        <begin position="866"/>
        <end position="883"/>
    </location>
</feature>
<comment type="caution">
    <text evidence="5">The sequence shown here is derived from an EMBL/GenBank/DDBJ whole genome shotgun (WGS) entry which is preliminary data.</text>
</comment>
<name>A0AAN6QCF6_9PEZI</name>
<evidence type="ECO:0000256" key="3">
    <source>
        <dbReference type="PROSITE-ProRule" id="PRU00221"/>
    </source>
</evidence>
<dbReference type="PANTHER" id="PTHR14221">
    <property type="entry name" value="WD REPEAT DOMAIN 44"/>
    <property type="match status" value="1"/>
</dbReference>
<feature type="compositionally biased region" description="Low complexity" evidence="4">
    <location>
        <begin position="849"/>
        <end position="863"/>
    </location>
</feature>
<keyword evidence="2" id="KW-0677">Repeat</keyword>
<proteinExistence type="predicted"/>
<feature type="compositionally biased region" description="Gly residues" evidence="4">
    <location>
        <begin position="1003"/>
        <end position="1014"/>
    </location>
</feature>
<dbReference type="Pfam" id="PF00400">
    <property type="entry name" value="WD40"/>
    <property type="match status" value="4"/>
</dbReference>
<dbReference type="PROSITE" id="PS50082">
    <property type="entry name" value="WD_REPEATS_2"/>
    <property type="match status" value="4"/>
</dbReference>
<dbReference type="Gene3D" id="2.130.10.10">
    <property type="entry name" value="YVTN repeat-like/Quinoprotein amine dehydrogenase"/>
    <property type="match status" value="2"/>
</dbReference>
<organism evidence="5 6">
    <name type="scientific">Canariomyces notabilis</name>
    <dbReference type="NCBI Taxonomy" id="2074819"/>
    <lineage>
        <taxon>Eukaryota</taxon>
        <taxon>Fungi</taxon>
        <taxon>Dikarya</taxon>
        <taxon>Ascomycota</taxon>
        <taxon>Pezizomycotina</taxon>
        <taxon>Sordariomycetes</taxon>
        <taxon>Sordariomycetidae</taxon>
        <taxon>Sordariales</taxon>
        <taxon>Chaetomiaceae</taxon>
        <taxon>Canariomyces</taxon>
    </lineage>
</organism>
<dbReference type="InterPro" id="IPR011048">
    <property type="entry name" value="Haem_d1_sf"/>
</dbReference>
<evidence type="ECO:0000256" key="2">
    <source>
        <dbReference type="ARBA" id="ARBA00022737"/>
    </source>
</evidence>
<dbReference type="SUPFAM" id="SSF51004">
    <property type="entry name" value="C-terminal (heme d1) domain of cytochrome cd1-nitrite reductase"/>
    <property type="match status" value="1"/>
</dbReference>
<keyword evidence="6" id="KW-1185">Reference proteome</keyword>
<dbReference type="Proteomes" id="UP001302812">
    <property type="component" value="Unassembled WGS sequence"/>
</dbReference>
<feature type="repeat" description="WD" evidence="3">
    <location>
        <begin position="559"/>
        <end position="588"/>
    </location>
</feature>
<dbReference type="InterPro" id="IPR040324">
    <property type="entry name" value="WDR44/Dgr2"/>
</dbReference>
<feature type="repeat" description="WD" evidence="3">
    <location>
        <begin position="272"/>
        <end position="313"/>
    </location>
</feature>
<dbReference type="AlphaFoldDB" id="A0AAN6QCF6"/>
<dbReference type="EMBL" id="MU853370">
    <property type="protein sequence ID" value="KAK4107672.1"/>
    <property type="molecule type" value="Genomic_DNA"/>
</dbReference>
<dbReference type="SUPFAM" id="SSF50978">
    <property type="entry name" value="WD40 repeat-like"/>
    <property type="match status" value="1"/>
</dbReference>
<accession>A0AAN6QCF6</accession>
<dbReference type="PROSITE" id="PS50294">
    <property type="entry name" value="WD_REPEATS_REGION"/>
    <property type="match status" value="3"/>
</dbReference>
<feature type="region of interest" description="Disordered" evidence="4">
    <location>
        <begin position="930"/>
        <end position="1054"/>
    </location>
</feature>
<feature type="repeat" description="WD" evidence="3">
    <location>
        <begin position="382"/>
        <end position="424"/>
    </location>
</feature>
<feature type="compositionally biased region" description="Basic and acidic residues" evidence="4">
    <location>
        <begin position="38"/>
        <end position="59"/>
    </location>
</feature>
<dbReference type="InterPro" id="IPR036322">
    <property type="entry name" value="WD40_repeat_dom_sf"/>
</dbReference>
<feature type="repeat" description="WD" evidence="3">
    <location>
        <begin position="342"/>
        <end position="382"/>
    </location>
</feature>
<dbReference type="InterPro" id="IPR001680">
    <property type="entry name" value="WD40_rpt"/>
</dbReference>
<feature type="region of interest" description="Disordered" evidence="4">
    <location>
        <begin position="648"/>
        <end position="670"/>
    </location>
</feature>
<feature type="compositionally biased region" description="Basic and acidic residues" evidence="4">
    <location>
        <begin position="966"/>
        <end position="977"/>
    </location>
</feature>
<gene>
    <name evidence="5" type="ORF">N656DRAFT_802435</name>
</gene>
<dbReference type="GeneID" id="89942366"/>